<dbReference type="PANTHER" id="PTHR33446">
    <property type="entry name" value="PROTEIN TONB-RELATED"/>
    <property type="match status" value="1"/>
</dbReference>
<proteinExistence type="inferred from homology"/>
<dbReference type="PROSITE" id="PS52015">
    <property type="entry name" value="TONB_CTD"/>
    <property type="match status" value="1"/>
</dbReference>
<protein>
    <submittedName>
        <fullName evidence="12">Periplasmic protein TonB, links inner and outer membrane</fullName>
    </submittedName>
</protein>
<keyword evidence="9 10" id="KW-0472">Membrane</keyword>
<accession>A0A0C5VGX0</accession>
<comment type="subcellular location">
    <subcellularLocation>
        <location evidence="1">Cell inner membrane</location>
        <topology evidence="1">Single-pass membrane protein</topology>
        <orientation evidence="1">Periplasmic side</orientation>
    </subcellularLocation>
</comment>
<sequence length="287" mass="32123">MSVSVGAGDRLTFTIFLAAAVHAMLVFGISFNLGSSTKPDPSLDVTLVYHTSDVEPEKADFLAQSNQQGSGTEDEAKLLQTTETSEFEDNSIQNVNTEQQNLLIKQQHESQARIITTTAGSQKIEESQQQADEQPEANSDVDQIVLQQTQDIATLKAALSDMRQRYANRPRIRTLSALSTKQAEDAAYLYEWLQKIERIGNLNYPDEARQRKMTGDVRMLVSLLPNGTVKRIEILGSSGHQLLDDAAKRIVRLASPFKPFPDSIKENTDELEIIRTWRFRTKLELGN</sequence>
<dbReference type="SUPFAM" id="SSF74653">
    <property type="entry name" value="TolA/TonB C-terminal domain"/>
    <property type="match status" value="1"/>
</dbReference>
<evidence type="ECO:0000256" key="10">
    <source>
        <dbReference type="SAM" id="Phobius"/>
    </source>
</evidence>
<evidence type="ECO:0000313" key="12">
    <source>
        <dbReference type="EMBL" id="AJQ93471.1"/>
    </source>
</evidence>
<dbReference type="HOGENOM" id="CLU_052089_0_0_6"/>
<name>A0A0C5VGX0_9GAMM</name>
<dbReference type="GO" id="GO:0055085">
    <property type="term" value="P:transmembrane transport"/>
    <property type="evidence" value="ECO:0007669"/>
    <property type="project" value="InterPro"/>
</dbReference>
<evidence type="ECO:0000256" key="8">
    <source>
        <dbReference type="ARBA" id="ARBA00022989"/>
    </source>
</evidence>
<dbReference type="EMBL" id="CP007142">
    <property type="protein sequence ID" value="AJQ93471.1"/>
    <property type="molecule type" value="Genomic_DNA"/>
</dbReference>
<keyword evidence="8 10" id="KW-1133">Transmembrane helix</keyword>
<dbReference type="STRING" id="1445510.YC6258_01423"/>
<evidence type="ECO:0000256" key="1">
    <source>
        <dbReference type="ARBA" id="ARBA00004383"/>
    </source>
</evidence>
<keyword evidence="13" id="KW-1185">Reference proteome</keyword>
<dbReference type="PATRIC" id="fig|1445510.3.peg.1392"/>
<organism evidence="12 13">
    <name type="scientific">Gynuella sunshinyii YC6258</name>
    <dbReference type="NCBI Taxonomy" id="1445510"/>
    <lineage>
        <taxon>Bacteria</taxon>
        <taxon>Pseudomonadati</taxon>
        <taxon>Pseudomonadota</taxon>
        <taxon>Gammaproteobacteria</taxon>
        <taxon>Oceanospirillales</taxon>
        <taxon>Saccharospirillaceae</taxon>
        <taxon>Gynuella</taxon>
    </lineage>
</organism>
<dbReference type="InterPro" id="IPR006260">
    <property type="entry name" value="TonB/TolA_C"/>
</dbReference>
<evidence type="ECO:0000259" key="11">
    <source>
        <dbReference type="PROSITE" id="PS52015"/>
    </source>
</evidence>
<evidence type="ECO:0000313" key="13">
    <source>
        <dbReference type="Proteomes" id="UP000032266"/>
    </source>
</evidence>
<dbReference type="GO" id="GO:0031992">
    <property type="term" value="F:energy transducer activity"/>
    <property type="evidence" value="ECO:0007669"/>
    <property type="project" value="TreeGrafter"/>
</dbReference>
<evidence type="ECO:0000256" key="7">
    <source>
        <dbReference type="ARBA" id="ARBA00022927"/>
    </source>
</evidence>
<dbReference type="GO" id="GO:0015031">
    <property type="term" value="P:protein transport"/>
    <property type="evidence" value="ECO:0007669"/>
    <property type="project" value="UniProtKB-KW"/>
</dbReference>
<dbReference type="NCBIfam" id="TIGR01352">
    <property type="entry name" value="tonB_Cterm"/>
    <property type="match status" value="1"/>
</dbReference>
<dbReference type="AlphaFoldDB" id="A0A0C5VGX0"/>
<feature type="transmembrane region" description="Helical" evidence="10">
    <location>
        <begin position="12"/>
        <end position="33"/>
    </location>
</feature>
<dbReference type="RefSeq" id="WP_044616247.1">
    <property type="nucleotide sequence ID" value="NZ_CP007142.1"/>
</dbReference>
<dbReference type="InterPro" id="IPR037682">
    <property type="entry name" value="TonB_C"/>
</dbReference>
<feature type="domain" description="TonB C-terminal" evidence="11">
    <location>
        <begin position="189"/>
        <end position="286"/>
    </location>
</feature>
<dbReference type="InterPro" id="IPR051045">
    <property type="entry name" value="TonB-dependent_transducer"/>
</dbReference>
<keyword evidence="3" id="KW-0813">Transport</keyword>
<evidence type="ECO:0000256" key="6">
    <source>
        <dbReference type="ARBA" id="ARBA00022692"/>
    </source>
</evidence>
<dbReference type="Proteomes" id="UP000032266">
    <property type="component" value="Chromosome"/>
</dbReference>
<gene>
    <name evidence="12" type="ORF">YC6258_01423</name>
</gene>
<dbReference type="GO" id="GO:0098797">
    <property type="term" value="C:plasma membrane protein complex"/>
    <property type="evidence" value="ECO:0007669"/>
    <property type="project" value="TreeGrafter"/>
</dbReference>
<evidence type="ECO:0000256" key="9">
    <source>
        <dbReference type="ARBA" id="ARBA00023136"/>
    </source>
</evidence>
<evidence type="ECO:0000256" key="5">
    <source>
        <dbReference type="ARBA" id="ARBA00022519"/>
    </source>
</evidence>
<comment type="similarity">
    <text evidence="2">Belongs to the TonB family.</text>
</comment>
<dbReference type="Gene3D" id="3.30.1150.10">
    <property type="match status" value="1"/>
</dbReference>
<dbReference type="Pfam" id="PF03544">
    <property type="entry name" value="TonB_C"/>
    <property type="match status" value="1"/>
</dbReference>
<evidence type="ECO:0000256" key="4">
    <source>
        <dbReference type="ARBA" id="ARBA00022475"/>
    </source>
</evidence>
<keyword evidence="7" id="KW-0653">Protein transport</keyword>
<keyword evidence="4" id="KW-1003">Cell membrane</keyword>
<keyword evidence="5" id="KW-0997">Cell inner membrane</keyword>
<dbReference type="KEGG" id="gsn:YC6258_01423"/>
<dbReference type="OrthoDB" id="9803361at2"/>
<reference evidence="12 13" key="1">
    <citation type="submission" date="2014-01" db="EMBL/GenBank/DDBJ databases">
        <title>Full genme sequencing of cellulolytic bacterium Gynuella sunshinyii YC6258T gen. nov., sp. nov.</title>
        <authorList>
            <person name="Khan H."/>
            <person name="Chung E.J."/>
            <person name="Chung Y.R."/>
        </authorList>
    </citation>
    <scope>NUCLEOTIDE SEQUENCE [LARGE SCALE GENOMIC DNA]</scope>
    <source>
        <strain evidence="12 13">YC6258</strain>
    </source>
</reference>
<keyword evidence="6 10" id="KW-0812">Transmembrane</keyword>
<evidence type="ECO:0000256" key="3">
    <source>
        <dbReference type="ARBA" id="ARBA00022448"/>
    </source>
</evidence>
<dbReference type="PANTHER" id="PTHR33446:SF11">
    <property type="entry name" value="TONB3"/>
    <property type="match status" value="1"/>
</dbReference>
<evidence type="ECO:0000256" key="2">
    <source>
        <dbReference type="ARBA" id="ARBA00006555"/>
    </source>
</evidence>